<keyword evidence="7" id="KW-1185">Reference proteome</keyword>
<dbReference type="GO" id="GO:0000398">
    <property type="term" value="P:mRNA splicing, via spliceosome"/>
    <property type="evidence" value="ECO:0007669"/>
    <property type="project" value="TreeGrafter"/>
</dbReference>
<feature type="non-terminal residue" evidence="6">
    <location>
        <position position="1"/>
    </location>
</feature>
<evidence type="ECO:0000313" key="7">
    <source>
        <dbReference type="Proteomes" id="UP000729357"/>
    </source>
</evidence>
<gene>
    <name evidence="6" type="ORF">KCU98_g20023</name>
</gene>
<organism evidence="6 7">
    <name type="scientific">Aureobasidium melanogenum</name>
    <name type="common">Aureobasidium pullulans var. melanogenum</name>
    <dbReference type="NCBI Taxonomy" id="46634"/>
    <lineage>
        <taxon>Eukaryota</taxon>
        <taxon>Fungi</taxon>
        <taxon>Dikarya</taxon>
        <taxon>Ascomycota</taxon>
        <taxon>Pezizomycotina</taxon>
        <taxon>Dothideomycetes</taxon>
        <taxon>Dothideomycetidae</taxon>
        <taxon>Dothideales</taxon>
        <taxon>Saccotheciaceae</taxon>
        <taxon>Aureobasidium</taxon>
    </lineage>
</organism>
<keyword evidence="2" id="KW-0694">RNA-binding</keyword>
<evidence type="ECO:0000256" key="2">
    <source>
        <dbReference type="ARBA" id="ARBA00022884"/>
    </source>
</evidence>
<keyword evidence="3" id="KW-0539">Nucleus</keyword>
<dbReference type="GO" id="GO:0005685">
    <property type="term" value="C:U1 snRNP"/>
    <property type="evidence" value="ECO:0007669"/>
    <property type="project" value="TreeGrafter"/>
</dbReference>
<evidence type="ECO:0000256" key="1">
    <source>
        <dbReference type="ARBA" id="ARBA00004123"/>
    </source>
</evidence>
<dbReference type="Proteomes" id="UP000729357">
    <property type="component" value="Unassembled WGS sequence"/>
</dbReference>
<name>A0A9P8JJQ5_AURME</name>
<evidence type="ECO:0000256" key="3">
    <source>
        <dbReference type="ARBA" id="ARBA00023242"/>
    </source>
</evidence>
<reference evidence="6" key="1">
    <citation type="journal article" date="2021" name="J Fungi (Basel)">
        <title>Virulence traits and population genomics of the black yeast Aureobasidium melanogenum.</title>
        <authorList>
            <person name="Cernosa A."/>
            <person name="Sun X."/>
            <person name="Gostincar C."/>
            <person name="Fang C."/>
            <person name="Gunde-Cimerman N."/>
            <person name="Song Z."/>
        </authorList>
    </citation>
    <scope>NUCLEOTIDE SEQUENCE</scope>
    <source>
        <strain evidence="6">EXF-9298</strain>
    </source>
</reference>
<dbReference type="SUPFAM" id="SSF54928">
    <property type="entry name" value="RNA-binding domain, RBD"/>
    <property type="match status" value="1"/>
</dbReference>
<dbReference type="Pfam" id="PF12220">
    <property type="entry name" value="U1snRNP70_N"/>
    <property type="match status" value="1"/>
</dbReference>
<accession>A0A9P8JJQ5</accession>
<dbReference type="EMBL" id="JAHFXS010006122">
    <property type="protein sequence ID" value="KAG9934939.1"/>
    <property type="molecule type" value="Genomic_DNA"/>
</dbReference>
<dbReference type="AlphaFoldDB" id="A0A9P8JJQ5"/>
<reference evidence="6" key="2">
    <citation type="submission" date="2021-08" db="EMBL/GenBank/DDBJ databases">
        <authorList>
            <person name="Gostincar C."/>
            <person name="Sun X."/>
            <person name="Song Z."/>
            <person name="Gunde-Cimerman N."/>
        </authorList>
    </citation>
    <scope>NUCLEOTIDE SEQUENCE</scope>
    <source>
        <strain evidence="6">EXF-9298</strain>
    </source>
</reference>
<dbReference type="Gene3D" id="3.30.70.330">
    <property type="match status" value="1"/>
</dbReference>
<sequence>MTDKLPPQLLQLFAPRPALRYLPPCDHAPEDRRTPAISGVAQYVQAAKEYDDEYVPTESWLQKKDREKMERDQAAQYRVTEGYKNEFKPHEDPNVIGDPLKTLFVSRLSYNTEVKDLEREFGRYGPIER</sequence>
<dbReference type="InterPro" id="IPR051183">
    <property type="entry name" value="U1_U11-U12_snRNP_70-35kDa"/>
</dbReference>
<evidence type="ECO:0000313" key="6">
    <source>
        <dbReference type="EMBL" id="KAG9934939.1"/>
    </source>
</evidence>
<dbReference type="GO" id="GO:0071004">
    <property type="term" value="C:U2-type prespliceosome"/>
    <property type="evidence" value="ECO:0007669"/>
    <property type="project" value="TreeGrafter"/>
</dbReference>
<protein>
    <submittedName>
        <fullName evidence="6">RNA-binding domain-containing protein</fullName>
    </submittedName>
</protein>
<dbReference type="PANTHER" id="PTHR13952">
    <property type="entry name" value="U1 SMALL NUCLEAR RIBONUCLEOPROTEIN 70 KD"/>
    <property type="match status" value="1"/>
</dbReference>
<evidence type="ECO:0000256" key="4">
    <source>
        <dbReference type="ARBA" id="ARBA00023274"/>
    </source>
</evidence>
<comment type="caution">
    <text evidence="6">The sequence shown here is derived from an EMBL/GenBank/DDBJ whole genome shotgun (WGS) entry which is preliminary data.</text>
</comment>
<evidence type="ECO:0000259" key="5">
    <source>
        <dbReference type="Pfam" id="PF12220"/>
    </source>
</evidence>
<dbReference type="GO" id="GO:0003729">
    <property type="term" value="F:mRNA binding"/>
    <property type="evidence" value="ECO:0007669"/>
    <property type="project" value="TreeGrafter"/>
</dbReference>
<dbReference type="InterPro" id="IPR022023">
    <property type="entry name" value="U1snRNP70_N"/>
</dbReference>
<comment type="subcellular location">
    <subcellularLocation>
        <location evidence="1">Nucleus</location>
    </subcellularLocation>
</comment>
<dbReference type="PANTHER" id="PTHR13952:SF5">
    <property type="entry name" value="U1 SMALL NUCLEAR RIBONUCLEOPROTEIN 70 KDA"/>
    <property type="match status" value="1"/>
</dbReference>
<proteinExistence type="predicted"/>
<dbReference type="InterPro" id="IPR035979">
    <property type="entry name" value="RBD_domain_sf"/>
</dbReference>
<dbReference type="InterPro" id="IPR012677">
    <property type="entry name" value="Nucleotide-bd_a/b_plait_sf"/>
</dbReference>
<keyword evidence="4" id="KW-0687">Ribonucleoprotein</keyword>
<feature type="domain" description="U1 small nuclear ribonucleoprotein of 70kDa N-terminal" evidence="5">
    <location>
        <begin position="3"/>
        <end position="92"/>
    </location>
</feature>
<dbReference type="GO" id="GO:0071011">
    <property type="term" value="C:precatalytic spliceosome"/>
    <property type="evidence" value="ECO:0007669"/>
    <property type="project" value="TreeGrafter"/>
</dbReference>
<dbReference type="GO" id="GO:0030619">
    <property type="term" value="F:U1 snRNA binding"/>
    <property type="evidence" value="ECO:0007669"/>
    <property type="project" value="TreeGrafter"/>
</dbReference>